<dbReference type="OrthoDB" id="9773088at2"/>
<evidence type="ECO:0000313" key="6">
    <source>
        <dbReference type="Proteomes" id="UP000042527"/>
    </source>
</evidence>
<evidence type="ECO:0000313" key="4">
    <source>
        <dbReference type="EMBL" id="CEM60925.1"/>
    </source>
</evidence>
<reference evidence="4" key="1">
    <citation type="submission" date="2015-01" db="EMBL/GenBank/DDBJ databases">
        <authorList>
            <person name="Xiang T."/>
            <person name="Song Y."/>
            <person name="Huang L."/>
            <person name="Wang B."/>
            <person name="Wu P."/>
        </authorList>
    </citation>
    <scope>NUCLEOTIDE SEQUENCE [LARGE SCALE GENOMIC DNA]</scope>
    <source>
        <strain evidence="4">V1</strain>
    </source>
</reference>
<protein>
    <submittedName>
        <fullName evidence="5">MinD/ParA family protein</fullName>
    </submittedName>
</protein>
<dbReference type="GO" id="GO:0016887">
    <property type="term" value="F:ATP hydrolysis activity"/>
    <property type="evidence" value="ECO:0007669"/>
    <property type="project" value="TreeGrafter"/>
</dbReference>
<dbReference type="RefSeq" id="WP_002698849.1">
    <property type="nucleotide sequence ID" value="NZ_CDNC01000004.1"/>
</dbReference>
<dbReference type="GO" id="GO:0005829">
    <property type="term" value="C:cytosol"/>
    <property type="evidence" value="ECO:0007669"/>
    <property type="project" value="TreeGrafter"/>
</dbReference>
<dbReference type="Gene3D" id="3.40.50.300">
    <property type="entry name" value="P-loop containing nucleotide triphosphate hydrolases"/>
    <property type="match status" value="1"/>
</dbReference>
<dbReference type="PANTHER" id="PTHR43384:SF4">
    <property type="entry name" value="CELLULOSE BIOSYNTHESIS PROTEIN BCSQ-RELATED"/>
    <property type="match status" value="1"/>
</dbReference>
<dbReference type="SUPFAM" id="SSF52540">
    <property type="entry name" value="P-loop containing nucleoside triphosphate hydrolases"/>
    <property type="match status" value="1"/>
</dbReference>
<dbReference type="Pfam" id="PF01656">
    <property type="entry name" value="CbiA"/>
    <property type="match status" value="1"/>
</dbReference>
<dbReference type="GO" id="GO:0009898">
    <property type="term" value="C:cytoplasmic side of plasma membrane"/>
    <property type="evidence" value="ECO:0007669"/>
    <property type="project" value="TreeGrafter"/>
</dbReference>
<sequence length="381" mass="42433">MQIIPIASGKGGVGKSLLAANLAITLGQAGKKVVIADLDLGASNLHLVIGEQAHKRGIGTFLSGSSSFKDILIQTNYANVTFIPGDSEIPGFAALRASQKNMLTRNLLKLETDYLILDLGAGTHLGILDFFLLSSQGIVVTEPAVTATLNAYLFLKNIVFRMLYTSFKKGSKGAAFLENLKNNTDTMQRMYIPKIIEELKTVDPVNVEVFLKRINHFKPRLIMNLIDDPKDADKALKIRRSCKEYLNIDLEHLGVIYRDSQQDIALASRLPIVLYKPQSIISQAIYRIADKILQSEGENFAAIQNYEEFVDESFSSAELEAEIDYRSRMTYLEELLGTDALTPADLIEMIKSQQYEISVLKKQNTLFQHKIKKALDQGCIL</sequence>
<evidence type="ECO:0000259" key="3">
    <source>
        <dbReference type="Pfam" id="PF01656"/>
    </source>
</evidence>
<reference evidence="6" key="2">
    <citation type="submission" date="2015-01" db="EMBL/GenBank/DDBJ databases">
        <authorList>
            <person name="Manzoor Shahid"/>
            <person name="Zubair Saima"/>
        </authorList>
    </citation>
    <scope>NUCLEOTIDE SEQUENCE [LARGE SCALE GENOMIC DNA]</scope>
    <source>
        <strain evidence="6">V1</strain>
    </source>
</reference>
<keyword evidence="1" id="KW-0547">Nucleotide-binding</keyword>
<dbReference type="InterPro" id="IPR050625">
    <property type="entry name" value="ParA/MinD_ATPase"/>
</dbReference>
<organism evidence="4 6">
    <name type="scientific">Treponema phagedenis</name>
    <dbReference type="NCBI Taxonomy" id="162"/>
    <lineage>
        <taxon>Bacteria</taxon>
        <taxon>Pseudomonadati</taxon>
        <taxon>Spirochaetota</taxon>
        <taxon>Spirochaetia</taxon>
        <taxon>Spirochaetales</taxon>
        <taxon>Treponemataceae</taxon>
        <taxon>Treponema</taxon>
    </lineage>
</organism>
<dbReference type="AlphaFoldDB" id="A0A0B7GVC9"/>
<dbReference type="GO" id="GO:0005524">
    <property type="term" value="F:ATP binding"/>
    <property type="evidence" value="ECO:0007669"/>
    <property type="project" value="UniProtKB-KW"/>
</dbReference>
<evidence type="ECO:0000256" key="2">
    <source>
        <dbReference type="ARBA" id="ARBA00022840"/>
    </source>
</evidence>
<keyword evidence="2" id="KW-0067">ATP-binding</keyword>
<reference evidence="5 7" key="3">
    <citation type="submission" date="2019-08" db="EMBL/GenBank/DDBJ databases">
        <authorList>
            <person name="Kuhnert P."/>
        </authorList>
    </citation>
    <scope>NUCLEOTIDE SEQUENCE [LARGE SCALE GENOMIC DNA]</scope>
    <source>
        <strain evidence="5 7">B36.5</strain>
    </source>
</reference>
<dbReference type="EMBL" id="CDNC01000004">
    <property type="protein sequence ID" value="CEM60925.1"/>
    <property type="molecule type" value="Genomic_DNA"/>
</dbReference>
<accession>A0A0B7GVC9</accession>
<dbReference type="EMBL" id="CP042817">
    <property type="protein sequence ID" value="QEJ97615.1"/>
    <property type="molecule type" value="Genomic_DNA"/>
</dbReference>
<feature type="domain" description="CobQ/CobB/MinD/ParA nucleotide binding" evidence="3">
    <location>
        <begin position="6"/>
        <end position="260"/>
    </location>
</feature>
<evidence type="ECO:0000313" key="5">
    <source>
        <dbReference type="EMBL" id="QEJ97615.1"/>
    </source>
</evidence>
<name>A0A0B7GVC9_TREPH</name>
<proteinExistence type="predicted"/>
<dbReference type="InterPro" id="IPR027417">
    <property type="entry name" value="P-loop_NTPase"/>
</dbReference>
<dbReference type="Proteomes" id="UP000323594">
    <property type="component" value="Chromosome"/>
</dbReference>
<keyword evidence="6" id="KW-1185">Reference proteome</keyword>
<evidence type="ECO:0000256" key="1">
    <source>
        <dbReference type="ARBA" id="ARBA00022741"/>
    </source>
</evidence>
<dbReference type="PANTHER" id="PTHR43384">
    <property type="entry name" value="SEPTUM SITE-DETERMINING PROTEIN MIND HOMOLOG, CHLOROPLASTIC-RELATED"/>
    <property type="match status" value="1"/>
</dbReference>
<dbReference type="InterPro" id="IPR002586">
    <property type="entry name" value="CobQ/CobB/MinD/ParA_Nub-bd_dom"/>
</dbReference>
<evidence type="ECO:0000313" key="7">
    <source>
        <dbReference type="Proteomes" id="UP000323594"/>
    </source>
</evidence>
<dbReference type="Proteomes" id="UP000042527">
    <property type="component" value="Unassembled WGS sequence"/>
</dbReference>
<gene>
    <name evidence="5" type="ORF">FUT82_06140</name>
    <name evidence="4" type="ORF">TPHV1_120054</name>
</gene>
<dbReference type="GO" id="GO:0051782">
    <property type="term" value="P:negative regulation of cell division"/>
    <property type="evidence" value="ECO:0007669"/>
    <property type="project" value="TreeGrafter"/>
</dbReference>